<dbReference type="RefSeq" id="WP_168090241.1">
    <property type="nucleotide sequence ID" value="NZ_BHZH01000180.1"/>
</dbReference>
<name>A0ABX1CI65_9ACTN</name>
<sequence length="84" mass="9619">MTIALMWEAKAADGLGEELLRWARERRLTPEPARRETFAAPGGRVLVITWWEGADDLDAELPELPSPDSALIARPVHRWRFRQV</sequence>
<reference evidence="1 2" key="1">
    <citation type="submission" date="2020-03" db="EMBL/GenBank/DDBJ databases">
        <title>Draft genome of Streptomyces sp. ventii, isolated from the Axial Seamount in the Pacific Ocean, and resequencing of the two type strains Streptomyces lonarensis strain NCL 716 and Streptomyces bohaiensis strain 11A07.</title>
        <authorList>
            <person name="Loughran R.M."/>
            <person name="Pfannmuller K.M."/>
            <person name="Wasson B.J."/>
            <person name="Deadmond M.C."/>
            <person name="Paddock B.E."/>
            <person name="Koyack M.J."/>
            <person name="Gallegos D.A."/>
            <person name="Mitchell E.A."/>
            <person name="Ushijima B."/>
            <person name="Saw J.H."/>
            <person name="Mcphail K.L."/>
            <person name="Videau P."/>
        </authorList>
    </citation>
    <scope>NUCLEOTIDE SEQUENCE [LARGE SCALE GENOMIC DNA]</scope>
    <source>
        <strain evidence="1 2">11A07</strain>
    </source>
</reference>
<organism evidence="1 2">
    <name type="scientific">Streptomyces bohaiensis</name>
    <dbReference type="NCBI Taxonomy" id="1431344"/>
    <lineage>
        <taxon>Bacteria</taxon>
        <taxon>Bacillati</taxon>
        <taxon>Actinomycetota</taxon>
        <taxon>Actinomycetes</taxon>
        <taxon>Kitasatosporales</taxon>
        <taxon>Streptomycetaceae</taxon>
        <taxon>Streptomyces</taxon>
    </lineage>
</organism>
<keyword evidence="2" id="KW-1185">Reference proteome</keyword>
<proteinExistence type="predicted"/>
<evidence type="ECO:0008006" key="3">
    <source>
        <dbReference type="Google" id="ProtNLM"/>
    </source>
</evidence>
<dbReference type="Proteomes" id="UP000727056">
    <property type="component" value="Unassembled WGS sequence"/>
</dbReference>
<accession>A0ABX1CI65</accession>
<evidence type="ECO:0000313" key="1">
    <source>
        <dbReference type="EMBL" id="NJQ17593.1"/>
    </source>
</evidence>
<dbReference type="EMBL" id="JAAVJC010000349">
    <property type="protein sequence ID" value="NJQ17593.1"/>
    <property type="molecule type" value="Genomic_DNA"/>
</dbReference>
<protein>
    <recommendedName>
        <fullName evidence="3">ABM domain-containing protein</fullName>
    </recommendedName>
</protein>
<gene>
    <name evidence="1" type="ORF">HCN52_22320</name>
</gene>
<evidence type="ECO:0000313" key="2">
    <source>
        <dbReference type="Proteomes" id="UP000727056"/>
    </source>
</evidence>
<comment type="caution">
    <text evidence="1">The sequence shown here is derived from an EMBL/GenBank/DDBJ whole genome shotgun (WGS) entry which is preliminary data.</text>
</comment>